<organism evidence="2 3">
    <name type="scientific">Novosphingobium pentaromativorans US6-1</name>
    <dbReference type="NCBI Taxonomy" id="1088721"/>
    <lineage>
        <taxon>Bacteria</taxon>
        <taxon>Pseudomonadati</taxon>
        <taxon>Pseudomonadota</taxon>
        <taxon>Alphaproteobacteria</taxon>
        <taxon>Sphingomonadales</taxon>
        <taxon>Sphingomonadaceae</taxon>
        <taxon>Novosphingobium</taxon>
    </lineage>
</organism>
<name>G6EHZ6_9SPHN</name>
<evidence type="ECO:0000256" key="1">
    <source>
        <dbReference type="SAM" id="Phobius"/>
    </source>
</evidence>
<keyword evidence="1" id="KW-0812">Transmembrane</keyword>
<dbReference type="Proteomes" id="UP000004030">
    <property type="component" value="Unassembled WGS sequence"/>
</dbReference>
<dbReference type="AlphaFoldDB" id="G6EHZ6"/>
<feature type="transmembrane region" description="Helical" evidence="1">
    <location>
        <begin position="21"/>
        <end position="44"/>
    </location>
</feature>
<dbReference type="eggNOG" id="ENOG5032FQD">
    <property type="taxonomic scope" value="Bacteria"/>
</dbReference>
<keyword evidence="3" id="KW-1185">Reference proteome</keyword>
<sequence length="61" mass="6488">MYKDILPKLYADERGATAVEYALILGLVVLVVIVSIDSVATVTVDMWTDIADKTATAVSGT</sequence>
<reference evidence="2 3" key="1">
    <citation type="journal article" date="2012" name="J. Bacteriol.">
        <title>Genome sequence of benzo(a)pyrene-degrading bacterium Novosphingobium pentaromativorans US6-1.</title>
        <authorList>
            <person name="Luo Y.R."/>
            <person name="Kang S.G."/>
            <person name="Kim S.J."/>
            <person name="Kim M.R."/>
            <person name="Li N."/>
            <person name="Lee J.H."/>
            <person name="Kwon K.K."/>
        </authorList>
    </citation>
    <scope>NUCLEOTIDE SEQUENCE [LARGE SCALE GENOMIC DNA]</scope>
    <source>
        <strain evidence="2 3">US6-1</strain>
    </source>
</reference>
<gene>
    <name evidence="2" type="ORF">NSU_3967</name>
</gene>
<evidence type="ECO:0008006" key="4">
    <source>
        <dbReference type="Google" id="ProtNLM"/>
    </source>
</evidence>
<evidence type="ECO:0000313" key="3">
    <source>
        <dbReference type="Proteomes" id="UP000004030"/>
    </source>
</evidence>
<keyword evidence="1" id="KW-1133">Transmembrane helix</keyword>
<keyword evidence="1" id="KW-0472">Membrane</keyword>
<proteinExistence type="predicted"/>
<dbReference type="PATRIC" id="fig|1088721.3.peg.3906"/>
<dbReference type="InterPro" id="IPR007047">
    <property type="entry name" value="Flp_Fap"/>
</dbReference>
<dbReference type="KEGG" id="npn:JI59_01785"/>
<protein>
    <recommendedName>
        <fullName evidence="4">Flp family type IVb pilin</fullName>
    </recommendedName>
</protein>
<dbReference type="RefSeq" id="WP_007014875.1">
    <property type="nucleotide sequence ID" value="NZ_AGFM01000062.1"/>
</dbReference>
<dbReference type="EMBL" id="AGFM01000062">
    <property type="protein sequence ID" value="EHJ59130.1"/>
    <property type="molecule type" value="Genomic_DNA"/>
</dbReference>
<evidence type="ECO:0000313" key="2">
    <source>
        <dbReference type="EMBL" id="EHJ59130.1"/>
    </source>
</evidence>
<comment type="caution">
    <text evidence="2">The sequence shown here is derived from an EMBL/GenBank/DDBJ whole genome shotgun (WGS) entry which is preliminary data.</text>
</comment>
<dbReference type="STRING" id="1088721.JI59_01785"/>
<dbReference type="Pfam" id="PF04964">
    <property type="entry name" value="Flp_Fap"/>
    <property type="match status" value="1"/>
</dbReference>
<accession>G6EHZ6</accession>